<proteinExistence type="predicted"/>
<accession>A0A5C3N6P4</accession>
<dbReference type="Proteomes" id="UP000305948">
    <property type="component" value="Unassembled WGS sequence"/>
</dbReference>
<sequence length="109" mass="12697">MTIFISLHRQRITLGSRALLAPSCRRFTLKWGRATRLLDQEKKILEEIKSHPLLKHEAHDGLVMGNAHEAGDKLHLTVRIRDVCADYLTTMHWYMGAGVVYNRQKYNRQ</sequence>
<evidence type="ECO:0000313" key="1">
    <source>
        <dbReference type="EMBL" id="TFK53479.1"/>
    </source>
</evidence>
<dbReference type="AlphaFoldDB" id="A0A5C3N6P4"/>
<evidence type="ECO:0000313" key="2">
    <source>
        <dbReference type="Proteomes" id="UP000305948"/>
    </source>
</evidence>
<organism evidence="1 2">
    <name type="scientific">Heliocybe sulcata</name>
    <dbReference type="NCBI Taxonomy" id="5364"/>
    <lineage>
        <taxon>Eukaryota</taxon>
        <taxon>Fungi</taxon>
        <taxon>Dikarya</taxon>
        <taxon>Basidiomycota</taxon>
        <taxon>Agaricomycotina</taxon>
        <taxon>Agaricomycetes</taxon>
        <taxon>Gloeophyllales</taxon>
        <taxon>Gloeophyllaceae</taxon>
        <taxon>Heliocybe</taxon>
    </lineage>
</organism>
<reference evidence="1 2" key="1">
    <citation type="journal article" date="2019" name="Nat. Ecol. Evol.">
        <title>Megaphylogeny resolves global patterns of mushroom evolution.</title>
        <authorList>
            <person name="Varga T."/>
            <person name="Krizsan K."/>
            <person name="Foldi C."/>
            <person name="Dima B."/>
            <person name="Sanchez-Garcia M."/>
            <person name="Sanchez-Ramirez S."/>
            <person name="Szollosi G.J."/>
            <person name="Szarkandi J.G."/>
            <person name="Papp V."/>
            <person name="Albert L."/>
            <person name="Andreopoulos W."/>
            <person name="Angelini C."/>
            <person name="Antonin V."/>
            <person name="Barry K.W."/>
            <person name="Bougher N.L."/>
            <person name="Buchanan P."/>
            <person name="Buyck B."/>
            <person name="Bense V."/>
            <person name="Catcheside P."/>
            <person name="Chovatia M."/>
            <person name="Cooper J."/>
            <person name="Damon W."/>
            <person name="Desjardin D."/>
            <person name="Finy P."/>
            <person name="Geml J."/>
            <person name="Haridas S."/>
            <person name="Hughes K."/>
            <person name="Justo A."/>
            <person name="Karasinski D."/>
            <person name="Kautmanova I."/>
            <person name="Kiss B."/>
            <person name="Kocsube S."/>
            <person name="Kotiranta H."/>
            <person name="LaButti K.M."/>
            <person name="Lechner B.E."/>
            <person name="Liimatainen K."/>
            <person name="Lipzen A."/>
            <person name="Lukacs Z."/>
            <person name="Mihaltcheva S."/>
            <person name="Morgado L.N."/>
            <person name="Niskanen T."/>
            <person name="Noordeloos M.E."/>
            <person name="Ohm R.A."/>
            <person name="Ortiz-Santana B."/>
            <person name="Ovrebo C."/>
            <person name="Racz N."/>
            <person name="Riley R."/>
            <person name="Savchenko A."/>
            <person name="Shiryaev A."/>
            <person name="Soop K."/>
            <person name="Spirin V."/>
            <person name="Szebenyi C."/>
            <person name="Tomsovsky M."/>
            <person name="Tulloss R.E."/>
            <person name="Uehling J."/>
            <person name="Grigoriev I.V."/>
            <person name="Vagvolgyi C."/>
            <person name="Papp T."/>
            <person name="Martin F.M."/>
            <person name="Miettinen O."/>
            <person name="Hibbett D.S."/>
            <person name="Nagy L.G."/>
        </authorList>
    </citation>
    <scope>NUCLEOTIDE SEQUENCE [LARGE SCALE GENOMIC DNA]</scope>
    <source>
        <strain evidence="1 2">OMC1185</strain>
    </source>
</reference>
<dbReference type="EMBL" id="ML213507">
    <property type="protein sequence ID" value="TFK53479.1"/>
    <property type="molecule type" value="Genomic_DNA"/>
</dbReference>
<gene>
    <name evidence="1" type="ORF">OE88DRAFT_1643223</name>
</gene>
<keyword evidence="2" id="KW-1185">Reference proteome</keyword>
<name>A0A5C3N6P4_9AGAM</name>
<protein>
    <submittedName>
        <fullName evidence="1">Uncharacterized protein</fullName>
    </submittedName>
</protein>